<evidence type="ECO:0000259" key="8">
    <source>
        <dbReference type="PROSITE" id="PS50850"/>
    </source>
</evidence>
<dbReference type="PROSITE" id="PS50850">
    <property type="entry name" value="MFS"/>
    <property type="match status" value="1"/>
</dbReference>
<proteinExistence type="predicted"/>
<protein>
    <recommendedName>
        <fullName evidence="8">Major facilitator superfamily (MFS) profile domain-containing protein</fullName>
    </recommendedName>
</protein>
<evidence type="ECO:0000256" key="4">
    <source>
        <dbReference type="ARBA" id="ARBA00022847"/>
    </source>
</evidence>
<reference evidence="9" key="2">
    <citation type="submission" date="2023-05" db="EMBL/GenBank/DDBJ databases">
        <authorList>
            <person name="Fouks B."/>
        </authorList>
    </citation>
    <scope>NUCLEOTIDE SEQUENCE</scope>
    <source>
        <strain evidence="9">Stay&amp;Tobe</strain>
        <tissue evidence="9">Testes</tissue>
    </source>
</reference>
<evidence type="ECO:0000256" key="3">
    <source>
        <dbReference type="ARBA" id="ARBA00022692"/>
    </source>
</evidence>
<feature type="transmembrane region" description="Helical" evidence="7">
    <location>
        <begin position="149"/>
        <end position="172"/>
    </location>
</feature>
<feature type="transmembrane region" description="Helical" evidence="7">
    <location>
        <begin position="178"/>
        <end position="201"/>
    </location>
</feature>
<accession>A0AAD8ADT5</accession>
<dbReference type="PANTHER" id="PTHR11662">
    <property type="entry name" value="SOLUTE CARRIER FAMILY 17"/>
    <property type="match status" value="1"/>
</dbReference>
<feature type="transmembrane region" description="Helical" evidence="7">
    <location>
        <begin position="12"/>
        <end position="35"/>
    </location>
</feature>
<keyword evidence="10" id="KW-1185">Reference proteome</keyword>
<dbReference type="AlphaFoldDB" id="A0AAD8ADT5"/>
<feature type="transmembrane region" description="Helical" evidence="7">
    <location>
        <begin position="439"/>
        <end position="457"/>
    </location>
</feature>
<dbReference type="GO" id="GO:0015293">
    <property type="term" value="F:symporter activity"/>
    <property type="evidence" value="ECO:0007669"/>
    <property type="project" value="UniProtKB-KW"/>
</dbReference>
<evidence type="ECO:0000313" key="9">
    <source>
        <dbReference type="EMBL" id="KAJ9596880.1"/>
    </source>
</evidence>
<dbReference type="Proteomes" id="UP001233999">
    <property type="component" value="Unassembled WGS sequence"/>
</dbReference>
<comment type="subcellular location">
    <subcellularLocation>
        <location evidence="1">Membrane</location>
        <topology evidence="1">Multi-pass membrane protein</topology>
    </subcellularLocation>
</comment>
<evidence type="ECO:0000256" key="2">
    <source>
        <dbReference type="ARBA" id="ARBA00022448"/>
    </source>
</evidence>
<dbReference type="PANTHER" id="PTHR11662:SF399">
    <property type="entry name" value="FI19708P1-RELATED"/>
    <property type="match status" value="1"/>
</dbReference>
<keyword evidence="4" id="KW-0769">Symport</keyword>
<dbReference type="Gene3D" id="1.20.1250.20">
    <property type="entry name" value="MFS general substrate transporter like domains"/>
    <property type="match status" value="2"/>
</dbReference>
<dbReference type="GO" id="GO:0006820">
    <property type="term" value="P:monoatomic anion transport"/>
    <property type="evidence" value="ECO:0007669"/>
    <property type="project" value="TreeGrafter"/>
</dbReference>
<dbReference type="InterPro" id="IPR011701">
    <property type="entry name" value="MFS"/>
</dbReference>
<dbReference type="InterPro" id="IPR036259">
    <property type="entry name" value="MFS_trans_sf"/>
</dbReference>
<feature type="transmembrane region" description="Helical" evidence="7">
    <location>
        <begin position="407"/>
        <end position="427"/>
    </location>
</feature>
<evidence type="ECO:0000256" key="5">
    <source>
        <dbReference type="ARBA" id="ARBA00022989"/>
    </source>
</evidence>
<dbReference type="InterPro" id="IPR050382">
    <property type="entry name" value="MFS_Na/Anion_cotransporter"/>
</dbReference>
<dbReference type="FunFam" id="1.20.1250.20:FF:000003">
    <property type="entry name" value="Solute carrier family 17 member 3"/>
    <property type="match status" value="1"/>
</dbReference>
<dbReference type="EMBL" id="JASPKZ010001957">
    <property type="protein sequence ID" value="KAJ9596880.1"/>
    <property type="molecule type" value="Genomic_DNA"/>
</dbReference>
<dbReference type="SUPFAM" id="SSF103473">
    <property type="entry name" value="MFS general substrate transporter"/>
    <property type="match status" value="1"/>
</dbReference>
<feature type="transmembrane region" description="Helical" evidence="7">
    <location>
        <begin position="208"/>
        <end position="227"/>
    </location>
</feature>
<dbReference type="Pfam" id="PF07690">
    <property type="entry name" value="MFS_1"/>
    <property type="match status" value="1"/>
</dbReference>
<dbReference type="GO" id="GO:0016020">
    <property type="term" value="C:membrane"/>
    <property type="evidence" value="ECO:0007669"/>
    <property type="project" value="UniProtKB-SubCell"/>
</dbReference>
<gene>
    <name evidence="9" type="ORF">L9F63_012136</name>
</gene>
<organism evidence="9 10">
    <name type="scientific">Diploptera punctata</name>
    <name type="common">Pacific beetle cockroach</name>
    <dbReference type="NCBI Taxonomy" id="6984"/>
    <lineage>
        <taxon>Eukaryota</taxon>
        <taxon>Metazoa</taxon>
        <taxon>Ecdysozoa</taxon>
        <taxon>Arthropoda</taxon>
        <taxon>Hexapoda</taxon>
        <taxon>Insecta</taxon>
        <taxon>Pterygota</taxon>
        <taxon>Neoptera</taxon>
        <taxon>Polyneoptera</taxon>
        <taxon>Dictyoptera</taxon>
        <taxon>Blattodea</taxon>
        <taxon>Blaberoidea</taxon>
        <taxon>Blaberidae</taxon>
        <taxon>Diplopterinae</taxon>
        <taxon>Diploptera</taxon>
    </lineage>
</organism>
<evidence type="ECO:0000256" key="1">
    <source>
        <dbReference type="ARBA" id="ARBA00004141"/>
    </source>
</evidence>
<name>A0AAD8ADT5_DIPPU</name>
<feature type="transmembrane region" description="Helical" evidence="7">
    <location>
        <begin position="118"/>
        <end position="137"/>
    </location>
</feature>
<comment type="caution">
    <text evidence="9">The sequence shown here is derived from an EMBL/GenBank/DDBJ whole genome shotgun (WGS) entry which is preliminary data.</text>
</comment>
<dbReference type="InterPro" id="IPR020846">
    <property type="entry name" value="MFS_dom"/>
</dbReference>
<evidence type="ECO:0000256" key="6">
    <source>
        <dbReference type="ARBA" id="ARBA00023136"/>
    </source>
</evidence>
<feature type="domain" description="Major facilitator superfamily (MFS) profile" evidence="8">
    <location>
        <begin position="20"/>
        <end position="463"/>
    </location>
</feature>
<reference evidence="9" key="1">
    <citation type="journal article" date="2023" name="IScience">
        <title>Live-bearing cockroach genome reveals convergent evolutionary mechanisms linked to viviparity in insects and beyond.</title>
        <authorList>
            <person name="Fouks B."/>
            <person name="Harrison M.C."/>
            <person name="Mikhailova A.A."/>
            <person name="Marchal E."/>
            <person name="English S."/>
            <person name="Carruthers M."/>
            <person name="Jennings E.C."/>
            <person name="Chiamaka E.L."/>
            <person name="Frigard R.A."/>
            <person name="Pippel M."/>
            <person name="Attardo G.M."/>
            <person name="Benoit J.B."/>
            <person name="Bornberg-Bauer E."/>
            <person name="Tobe S.S."/>
        </authorList>
    </citation>
    <scope>NUCLEOTIDE SEQUENCE</scope>
    <source>
        <strain evidence="9">Stay&amp;Tobe</strain>
    </source>
</reference>
<dbReference type="CDD" id="cd17318">
    <property type="entry name" value="MFS_SLC17"/>
    <property type="match status" value="1"/>
</dbReference>
<evidence type="ECO:0000256" key="7">
    <source>
        <dbReference type="SAM" id="Phobius"/>
    </source>
</evidence>
<keyword evidence="5 7" id="KW-1133">Transmembrane helix</keyword>
<feature type="transmembrane region" description="Helical" evidence="7">
    <location>
        <begin position="354"/>
        <end position="387"/>
    </location>
</feature>
<evidence type="ECO:0000313" key="10">
    <source>
        <dbReference type="Proteomes" id="UP001233999"/>
    </source>
</evidence>
<keyword evidence="2" id="KW-0813">Transport</keyword>
<keyword evidence="3 7" id="KW-0812">Transmembrane</keyword>
<sequence length="505" mass="55609">MSCFHKLKDGFAARYVLCLLFFLGFMVVFLLRVNINLAIVGMVKTTISQESNLTSSIGGCAVGNVTASSDKQTGDHVQGEFDWDEMQQSVILSSFFWGYLFFQIPGGRVAEVIGAKRVYGGAVLINGMLCFLLPFLAKLHWISLLIIRALQGLTQGVVFPALSAAVTLWVPISERARFMSFAVQGASLGTVVSMPLCGLLLKSWGWEAVFYVSGLLALLWCMAWWFFMFDTPEQHPRISPDEKQYIRENLPPQDRKRPPVPWKSVLTSWQFMLGCIAAIGNDWGYHTFITLVPKYLKGGLSFDVEQSSWLTSLPYLCQYIFASCYGTFMDFLLQKNKITVLTLRRVSMIVSQILPALSFIALSMAGCNATFAVTILTLAVSLIGAYSSGYFQNSIDVAPNYAGSLTGMMNAVGSITGIISTPVAGAVLQNDSTTEGWKVIFWISAAMYAICSLPYMICATAQVQPWNNPDEKTAKSVPVLMLSNVASSDVEDSDTEEALNKNKLM</sequence>
<keyword evidence="6 7" id="KW-0472">Membrane</keyword>